<proteinExistence type="predicted"/>
<gene>
    <name evidence="2" type="ORF">I6K02_17105</name>
</gene>
<dbReference type="Proteomes" id="UP000625568">
    <property type="component" value="Chromosome 2"/>
</dbReference>
<accession>A0A892I629</accession>
<sequence>MRRIRRSAEISQERLAELAGFHRTYVGNVERGIANLSLDDLEALASVLKVDPAQLLDDEGAVPDEGNGIDP</sequence>
<dbReference type="Pfam" id="PF01381">
    <property type="entry name" value="HTH_3"/>
    <property type="match status" value="1"/>
</dbReference>
<dbReference type="SUPFAM" id="SSF47413">
    <property type="entry name" value="lambda repressor-like DNA-binding domains"/>
    <property type="match status" value="1"/>
</dbReference>
<dbReference type="SMART" id="SM00530">
    <property type="entry name" value="HTH_XRE"/>
    <property type="match status" value="1"/>
</dbReference>
<protein>
    <submittedName>
        <fullName evidence="2">Helix-turn-helix transcriptional regulator</fullName>
    </submittedName>
</protein>
<evidence type="ECO:0000313" key="3">
    <source>
        <dbReference type="Proteomes" id="UP000625568"/>
    </source>
</evidence>
<dbReference type="AlphaFoldDB" id="A0A892I629"/>
<organism evidence="2 3">
    <name type="scientific">Burkholderia dolosa</name>
    <dbReference type="NCBI Taxonomy" id="152500"/>
    <lineage>
        <taxon>Bacteria</taxon>
        <taxon>Pseudomonadati</taxon>
        <taxon>Pseudomonadota</taxon>
        <taxon>Betaproteobacteria</taxon>
        <taxon>Burkholderiales</taxon>
        <taxon>Burkholderiaceae</taxon>
        <taxon>Burkholderia</taxon>
        <taxon>Burkholderia cepacia complex</taxon>
    </lineage>
</organism>
<dbReference type="EMBL" id="CP069483">
    <property type="protein sequence ID" value="QRO80713.1"/>
    <property type="molecule type" value="Genomic_DNA"/>
</dbReference>
<dbReference type="PROSITE" id="PS50943">
    <property type="entry name" value="HTH_CROC1"/>
    <property type="match status" value="1"/>
</dbReference>
<evidence type="ECO:0000313" key="2">
    <source>
        <dbReference type="EMBL" id="QRO80713.1"/>
    </source>
</evidence>
<evidence type="ECO:0000259" key="1">
    <source>
        <dbReference type="PROSITE" id="PS50943"/>
    </source>
</evidence>
<dbReference type="GO" id="GO:0003677">
    <property type="term" value="F:DNA binding"/>
    <property type="evidence" value="ECO:0007669"/>
    <property type="project" value="InterPro"/>
</dbReference>
<dbReference type="InterPro" id="IPR010982">
    <property type="entry name" value="Lambda_DNA-bd_dom_sf"/>
</dbReference>
<dbReference type="InterPro" id="IPR001387">
    <property type="entry name" value="Cro/C1-type_HTH"/>
</dbReference>
<dbReference type="RefSeq" id="WP_081293666.1">
    <property type="nucleotide sequence ID" value="NZ_CP033838.1"/>
</dbReference>
<keyword evidence="3" id="KW-1185">Reference proteome</keyword>
<reference evidence="2 3" key="1">
    <citation type="submission" date="2021-02" db="EMBL/GenBank/DDBJ databases">
        <title>FDA dAtabase for Regulatory Grade micrObial Sequences (FDA-ARGOS): Supporting development and validation of Infectious Disease Dx tests.</title>
        <authorList>
            <person name="Minogue T."/>
            <person name="Wolcott M."/>
            <person name="Wasieloski L."/>
            <person name="Aguilar W."/>
            <person name="Moore D."/>
            <person name="Jaissle J."/>
            <person name="Tallon L."/>
            <person name="Sadzewicz L."/>
            <person name="Zhao X."/>
            <person name="Boylan J."/>
            <person name="Ott S."/>
            <person name="Bowen H."/>
            <person name="Vavikolanu K."/>
            <person name="Mehta A."/>
            <person name="Aluvathingal J."/>
            <person name="Nadendla S."/>
            <person name="Yan Y."/>
            <person name="Sichtig H."/>
        </authorList>
    </citation>
    <scope>NUCLEOTIDE SEQUENCE [LARGE SCALE GENOMIC DNA]</scope>
    <source>
        <strain evidence="2 3">FDAARGOS_1272</strain>
    </source>
</reference>
<dbReference type="CDD" id="cd00093">
    <property type="entry name" value="HTH_XRE"/>
    <property type="match status" value="1"/>
</dbReference>
<dbReference type="Gene3D" id="1.10.260.40">
    <property type="entry name" value="lambda repressor-like DNA-binding domains"/>
    <property type="match status" value="1"/>
</dbReference>
<name>A0A892I629_9BURK</name>
<dbReference type="GeneID" id="93129994"/>
<feature type="domain" description="HTH cro/C1-type" evidence="1">
    <location>
        <begin position="1"/>
        <end position="55"/>
    </location>
</feature>